<gene>
    <name evidence="1" type="ORF">CYLTODRAFT_490290</name>
</gene>
<accession>A0A0D7BCB8</accession>
<organism evidence="1 2">
    <name type="scientific">Cylindrobasidium torrendii FP15055 ss-10</name>
    <dbReference type="NCBI Taxonomy" id="1314674"/>
    <lineage>
        <taxon>Eukaryota</taxon>
        <taxon>Fungi</taxon>
        <taxon>Dikarya</taxon>
        <taxon>Basidiomycota</taxon>
        <taxon>Agaricomycotina</taxon>
        <taxon>Agaricomycetes</taxon>
        <taxon>Agaricomycetidae</taxon>
        <taxon>Agaricales</taxon>
        <taxon>Marasmiineae</taxon>
        <taxon>Physalacriaceae</taxon>
        <taxon>Cylindrobasidium</taxon>
    </lineage>
</organism>
<dbReference type="OrthoDB" id="3515175at2759"/>
<protein>
    <submittedName>
        <fullName evidence="1">Uncharacterized protein</fullName>
    </submittedName>
</protein>
<evidence type="ECO:0000313" key="1">
    <source>
        <dbReference type="EMBL" id="KIY67804.1"/>
    </source>
</evidence>
<dbReference type="STRING" id="1314674.A0A0D7BCB8"/>
<sequence>MGQRHQAFAIAKVVPHGGGRAYYRCVAAWHHQWCYGRLPLHAANQFCQLLRQQDNASIVLHEIAAINGKYGRYGKKPEIVETPCMYLAWLLGQAWNIDLDIEAQGRPYFSGTSFDNALLPASTSSGDEDNNDGITIVDVTDPTHPSYCFVAPGYIEAVEEVDNWVPLSAEEYVRAYYPAGKLDPKVEEDVVQTIARLDGTPVLSINALAEAWPHEYEAEEESVDSDEDKDPVAATIPSLSSLAIDAAISSEQMAGLEDLAWMPDKAALIMARLRSALEIPDSAIPVLAEAVKSEVQAGNVRVDLSMYSLTQKQTLDCISKIDDTIYSIKVPKMFAIDALRELLTARPDLRRIDLLATSISSVDLAELLHTEPKLFFQVESLIHAPLTLHPGSLEECDGHYFPAFTFVHLTQNHMSGGFPAKSLLLLYPPQIVQNLTDYLGLFTKDDLGRDYSVGGKDLLSRVVIGAATRPEGVSWHQRHVNSHPNPSALGFNGHGWMFVFSIPSHFHPGRGTGFLGFLKLAWKTREGDSAPTDPGKDHAHQVLGLREWLAVMKDEGRPMPAESAVQKLQNIFDAILQLSSMHAMNLDDIEPMLLSAQREANLDK</sequence>
<dbReference type="Proteomes" id="UP000054007">
    <property type="component" value="Unassembled WGS sequence"/>
</dbReference>
<dbReference type="AlphaFoldDB" id="A0A0D7BCB8"/>
<keyword evidence="2" id="KW-1185">Reference proteome</keyword>
<dbReference type="EMBL" id="KN880516">
    <property type="protein sequence ID" value="KIY67804.1"/>
    <property type="molecule type" value="Genomic_DNA"/>
</dbReference>
<reference evidence="1 2" key="1">
    <citation type="journal article" date="2015" name="Fungal Genet. Biol.">
        <title>Evolution of novel wood decay mechanisms in Agaricales revealed by the genome sequences of Fistulina hepatica and Cylindrobasidium torrendii.</title>
        <authorList>
            <person name="Floudas D."/>
            <person name="Held B.W."/>
            <person name="Riley R."/>
            <person name="Nagy L.G."/>
            <person name="Koehler G."/>
            <person name="Ransdell A.S."/>
            <person name="Younus H."/>
            <person name="Chow J."/>
            <person name="Chiniquy J."/>
            <person name="Lipzen A."/>
            <person name="Tritt A."/>
            <person name="Sun H."/>
            <person name="Haridas S."/>
            <person name="LaButti K."/>
            <person name="Ohm R.A."/>
            <person name="Kues U."/>
            <person name="Blanchette R.A."/>
            <person name="Grigoriev I.V."/>
            <person name="Minto R.E."/>
            <person name="Hibbett D.S."/>
        </authorList>
    </citation>
    <scope>NUCLEOTIDE SEQUENCE [LARGE SCALE GENOMIC DNA]</scope>
    <source>
        <strain evidence="1 2">FP15055 ss-10</strain>
    </source>
</reference>
<proteinExistence type="predicted"/>
<name>A0A0D7BCB8_9AGAR</name>
<evidence type="ECO:0000313" key="2">
    <source>
        <dbReference type="Proteomes" id="UP000054007"/>
    </source>
</evidence>